<organism evidence="8 9">
    <name type="scientific">Nonomuraea deserti</name>
    <dbReference type="NCBI Taxonomy" id="1848322"/>
    <lineage>
        <taxon>Bacteria</taxon>
        <taxon>Bacillati</taxon>
        <taxon>Actinomycetota</taxon>
        <taxon>Actinomycetes</taxon>
        <taxon>Streptosporangiales</taxon>
        <taxon>Streptosporangiaceae</taxon>
        <taxon>Nonomuraea</taxon>
    </lineage>
</organism>
<dbReference type="InterPro" id="IPR007197">
    <property type="entry name" value="rSAM"/>
</dbReference>
<evidence type="ECO:0000256" key="4">
    <source>
        <dbReference type="ARBA" id="ARBA00023004"/>
    </source>
</evidence>
<evidence type="ECO:0000256" key="5">
    <source>
        <dbReference type="ARBA" id="ARBA00023014"/>
    </source>
</evidence>
<dbReference type="EMBL" id="SMKO01000076">
    <property type="protein sequence ID" value="TDD01513.1"/>
    <property type="molecule type" value="Genomic_DNA"/>
</dbReference>
<dbReference type="InterPro" id="IPR006638">
    <property type="entry name" value="Elp3/MiaA/NifB-like_rSAM"/>
</dbReference>
<dbReference type="Pfam" id="PF04055">
    <property type="entry name" value="Radical_SAM"/>
    <property type="match status" value="1"/>
</dbReference>
<dbReference type="SMART" id="SM00729">
    <property type="entry name" value="Elp3"/>
    <property type="match status" value="1"/>
</dbReference>
<dbReference type="InterPro" id="IPR006158">
    <property type="entry name" value="Cobalamin-bd"/>
</dbReference>
<dbReference type="GO" id="GO:0051536">
    <property type="term" value="F:iron-sulfur cluster binding"/>
    <property type="evidence" value="ECO:0007669"/>
    <property type="project" value="UniProtKB-KW"/>
</dbReference>
<name>A0A4R4VFT1_9ACTN</name>
<dbReference type="SFLD" id="SFLDS00029">
    <property type="entry name" value="Radical_SAM"/>
    <property type="match status" value="1"/>
</dbReference>
<evidence type="ECO:0000256" key="6">
    <source>
        <dbReference type="SAM" id="MobiDB-lite"/>
    </source>
</evidence>
<accession>A0A4R4VFT1</accession>
<comment type="cofactor">
    <cofactor evidence="1">
        <name>[4Fe-4S] cluster</name>
        <dbReference type="ChEBI" id="CHEBI:49883"/>
    </cofactor>
</comment>
<dbReference type="SUPFAM" id="SSF102114">
    <property type="entry name" value="Radical SAM enzymes"/>
    <property type="match status" value="1"/>
</dbReference>
<evidence type="ECO:0000313" key="9">
    <source>
        <dbReference type="Proteomes" id="UP000295258"/>
    </source>
</evidence>
<dbReference type="PANTHER" id="PTHR43409">
    <property type="entry name" value="ANAEROBIC MAGNESIUM-PROTOPORPHYRIN IX MONOMETHYL ESTER CYCLASE-RELATED"/>
    <property type="match status" value="1"/>
</dbReference>
<gene>
    <name evidence="8" type="ORF">E1292_25790</name>
</gene>
<proteinExistence type="predicted"/>
<dbReference type="PANTHER" id="PTHR43409:SF7">
    <property type="entry name" value="BLL1977 PROTEIN"/>
    <property type="match status" value="1"/>
</dbReference>
<evidence type="ECO:0000313" key="8">
    <source>
        <dbReference type="EMBL" id="TDD01513.1"/>
    </source>
</evidence>
<evidence type="ECO:0000259" key="7">
    <source>
        <dbReference type="PROSITE" id="PS51332"/>
    </source>
</evidence>
<feature type="region of interest" description="Disordered" evidence="6">
    <location>
        <begin position="617"/>
        <end position="636"/>
    </location>
</feature>
<dbReference type="InterPro" id="IPR058240">
    <property type="entry name" value="rSAM_sf"/>
</dbReference>
<keyword evidence="3" id="KW-0479">Metal-binding</keyword>
<evidence type="ECO:0000256" key="1">
    <source>
        <dbReference type="ARBA" id="ARBA00001966"/>
    </source>
</evidence>
<sequence>MLRMALVNMPFADWNRPSFALSQLAESLRCEFGSAIEVSVHYLNQDFAEYFGAKLYEQISLNHDHVDTGLGDWLFRDLAFPGQQDNADDYFSRFYRGEGWREFRENILARRDGLGTLCATLVDEHGLAEADVVGFSSMFTQNVPSMAAARLVKDRNPAALTLLGGANCESPMGAVIAEQVPVIDYVFSGPALQTLPKLVENVLAGRPEANSQIPGILTRANCKEPRFRRAIGGNRDINDVIVPDFSAFFDALDTHPEVRENGEASPMLFFETSRGCWWGERSHCTFCGLNGQSMAYRSMDAGLAIEQFQRLFTFAPRFPLLFCTDNVMPRHYPREVFDHLETPPGVSIYYEVKLPLSRDDLRRMARAGVNMVQPGIEALSSSTLKLMGKGTTSFHNLQFLKHCREFDIFPDWNLLIGFPGEDPEVFPHYAKHMPNLSHLPPPHGVYMVRFDRFSPYFNRRDEFGLDLWPVDYYPLIYPFDQESLFDLAYFFSDQSLGKYAIEAVSWHDRLRELVAGWQREWSGTAGPVGELRLDGDPAGGWWIEDSRRRESPARHQVDEDMVRLLRRLASPTKPGRLASEWPTGPADLTRRLRWLESHRMVFEEGGKTLSLVIGALDDQPEATPGDPGGPETGGRTLLPVIAERAATSREAVQP</sequence>
<feature type="domain" description="B12-binding" evidence="7">
    <location>
        <begin position="70"/>
        <end position="209"/>
    </location>
</feature>
<keyword evidence="4" id="KW-0408">Iron</keyword>
<keyword evidence="9" id="KW-1185">Reference proteome</keyword>
<dbReference type="GO" id="GO:0031419">
    <property type="term" value="F:cobalamin binding"/>
    <property type="evidence" value="ECO:0007669"/>
    <property type="project" value="InterPro"/>
</dbReference>
<dbReference type="GO" id="GO:0003824">
    <property type="term" value="F:catalytic activity"/>
    <property type="evidence" value="ECO:0007669"/>
    <property type="project" value="InterPro"/>
</dbReference>
<comment type="caution">
    <text evidence="8">The sequence shown here is derived from an EMBL/GenBank/DDBJ whole genome shotgun (WGS) entry which is preliminary data.</text>
</comment>
<evidence type="ECO:0000256" key="3">
    <source>
        <dbReference type="ARBA" id="ARBA00022723"/>
    </source>
</evidence>
<dbReference type="NCBIfam" id="TIGR03975">
    <property type="entry name" value="rSAM_ocin_1"/>
    <property type="match status" value="1"/>
</dbReference>
<dbReference type="Proteomes" id="UP000295258">
    <property type="component" value="Unassembled WGS sequence"/>
</dbReference>
<keyword evidence="2" id="KW-0949">S-adenosyl-L-methionine</keyword>
<dbReference type="InterPro" id="IPR051198">
    <property type="entry name" value="BchE-like"/>
</dbReference>
<keyword evidence="5" id="KW-0411">Iron-sulfur</keyword>
<dbReference type="GO" id="GO:0046872">
    <property type="term" value="F:metal ion binding"/>
    <property type="evidence" value="ECO:0007669"/>
    <property type="project" value="UniProtKB-KW"/>
</dbReference>
<dbReference type="AlphaFoldDB" id="A0A4R4VFT1"/>
<reference evidence="8 9" key="1">
    <citation type="submission" date="2019-03" db="EMBL/GenBank/DDBJ databases">
        <title>Draft genome sequences of novel Actinobacteria.</title>
        <authorList>
            <person name="Sahin N."/>
            <person name="Ay H."/>
            <person name="Saygin H."/>
        </authorList>
    </citation>
    <scope>NUCLEOTIDE SEQUENCE [LARGE SCALE GENOMIC DNA]</scope>
    <source>
        <strain evidence="8 9">KC310</strain>
    </source>
</reference>
<dbReference type="InterPro" id="IPR023984">
    <property type="entry name" value="rSAM_ocin_1"/>
</dbReference>
<dbReference type="PROSITE" id="PS51332">
    <property type="entry name" value="B12_BINDING"/>
    <property type="match status" value="1"/>
</dbReference>
<evidence type="ECO:0000256" key="2">
    <source>
        <dbReference type="ARBA" id="ARBA00022691"/>
    </source>
</evidence>
<dbReference type="SFLD" id="SFLDF00324">
    <property type="entry name" value="bacteriocin_maturation"/>
    <property type="match status" value="1"/>
</dbReference>
<dbReference type="SFLD" id="SFLDG01082">
    <property type="entry name" value="B12-binding_domain_containing"/>
    <property type="match status" value="1"/>
</dbReference>
<dbReference type="GO" id="GO:0005829">
    <property type="term" value="C:cytosol"/>
    <property type="evidence" value="ECO:0007669"/>
    <property type="project" value="TreeGrafter"/>
</dbReference>
<protein>
    <submittedName>
        <fullName evidence="8">RiPP maturation radical SAM protein 1</fullName>
    </submittedName>
</protein>